<evidence type="ECO:0000259" key="5">
    <source>
        <dbReference type="PROSITE" id="PS51464"/>
    </source>
</evidence>
<dbReference type="InterPro" id="IPR000281">
    <property type="entry name" value="HTH_RpiR"/>
</dbReference>
<dbReference type="PROSITE" id="PS51071">
    <property type="entry name" value="HTH_RPIR"/>
    <property type="match status" value="1"/>
</dbReference>
<dbReference type="RefSeq" id="WP_096994541.1">
    <property type="nucleotide sequence ID" value="NZ_JBHSII010000001.1"/>
</dbReference>
<name>A0A240END9_9VIBR</name>
<dbReference type="SUPFAM" id="SSF53697">
    <property type="entry name" value="SIS domain"/>
    <property type="match status" value="1"/>
</dbReference>
<dbReference type="PROSITE" id="PS51464">
    <property type="entry name" value="SIS"/>
    <property type="match status" value="1"/>
</dbReference>
<dbReference type="EMBL" id="OANU01000063">
    <property type="protein sequence ID" value="SNX49490.1"/>
    <property type="molecule type" value="Genomic_DNA"/>
</dbReference>
<sequence>MISSNLIDLQCEIKKSYTCLSRRLKDIAKFAIEHPQDIAFESPSTIADKVNVPPSALIRFARAFGFNSFNEMKQLYRDHIIEVTTNYNLRAKLNYQLSSQPQGLKTPKDTLTEFTEANLESLKKFSEQVPENNLAYSVKLLDSSETIYIIGARRTYGAASYLSYALHRLSKRVVLLDNTGGMLLEQANIIRSDDVLVVISFSPYANESINICEKAFEAGAKIITVTDSIISPFEQMTDVGFYVQEAKQHGFRSVLITQCLLQSIIIAMATSE</sequence>
<dbReference type="AlphaFoldDB" id="A0A240END9"/>
<keyword evidence="7" id="KW-1185">Reference proteome</keyword>
<dbReference type="Gene3D" id="1.10.10.10">
    <property type="entry name" value="Winged helix-like DNA-binding domain superfamily/Winged helix DNA-binding domain"/>
    <property type="match status" value="1"/>
</dbReference>
<dbReference type="InterPro" id="IPR001347">
    <property type="entry name" value="SIS_dom"/>
</dbReference>
<organism evidence="6 7">
    <name type="scientific">Vibrio thalassae</name>
    <dbReference type="NCBI Taxonomy" id="1243014"/>
    <lineage>
        <taxon>Bacteria</taxon>
        <taxon>Pseudomonadati</taxon>
        <taxon>Pseudomonadota</taxon>
        <taxon>Gammaproteobacteria</taxon>
        <taxon>Vibrionales</taxon>
        <taxon>Vibrionaceae</taxon>
        <taxon>Vibrio</taxon>
    </lineage>
</organism>
<evidence type="ECO:0000313" key="7">
    <source>
        <dbReference type="Proteomes" id="UP000219336"/>
    </source>
</evidence>
<keyword evidence="2 6" id="KW-0238">DNA-binding</keyword>
<dbReference type="InterPro" id="IPR036388">
    <property type="entry name" value="WH-like_DNA-bd_sf"/>
</dbReference>
<dbReference type="CDD" id="cd05013">
    <property type="entry name" value="SIS_RpiR"/>
    <property type="match status" value="1"/>
</dbReference>
<evidence type="ECO:0000256" key="2">
    <source>
        <dbReference type="ARBA" id="ARBA00023125"/>
    </source>
</evidence>
<evidence type="ECO:0000256" key="3">
    <source>
        <dbReference type="ARBA" id="ARBA00023163"/>
    </source>
</evidence>
<dbReference type="InterPro" id="IPR047640">
    <property type="entry name" value="RpiR-like"/>
</dbReference>
<keyword evidence="1" id="KW-0805">Transcription regulation</keyword>
<feature type="domain" description="HTH rpiR-type" evidence="4">
    <location>
        <begin position="7"/>
        <end position="83"/>
    </location>
</feature>
<reference evidence="7" key="1">
    <citation type="submission" date="2016-06" db="EMBL/GenBank/DDBJ databases">
        <authorList>
            <person name="Rodrigo-Torres L."/>
            <person name="Arahal R.D."/>
            <person name="Lucena T."/>
        </authorList>
    </citation>
    <scope>NUCLEOTIDE SEQUENCE [LARGE SCALE GENOMIC DNA]</scope>
    <source>
        <strain evidence="7">CECT8203</strain>
    </source>
</reference>
<dbReference type="Proteomes" id="UP000219336">
    <property type="component" value="Unassembled WGS sequence"/>
</dbReference>
<dbReference type="SUPFAM" id="SSF46689">
    <property type="entry name" value="Homeodomain-like"/>
    <property type="match status" value="1"/>
</dbReference>
<dbReference type="PANTHER" id="PTHR30514">
    <property type="entry name" value="GLUCOKINASE"/>
    <property type="match status" value="1"/>
</dbReference>
<evidence type="ECO:0000259" key="4">
    <source>
        <dbReference type="PROSITE" id="PS51071"/>
    </source>
</evidence>
<keyword evidence="3" id="KW-0804">Transcription</keyword>
<dbReference type="InterPro" id="IPR046348">
    <property type="entry name" value="SIS_dom_sf"/>
</dbReference>
<dbReference type="GO" id="GO:0097367">
    <property type="term" value="F:carbohydrate derivative binding"/>
    <property type="evidence" value="ECO:0007669"/>
    <property type="project" value="InterPro"/>
</dbReference>
<dbReference type="GO" id="GO:0003677">
    <property type="term" value="F:DNA binding"/>
    <property type="evidence" value="ECO:0007669"/>
    <property type="project" value="UniProtKB-KW"/>
</dbReference>
<accession>A0A240END9</accession>
<dbReference type="Pfam" id="PF01380">
    <property type="entry name" value="SIS"/>
    <property type="match status" value="1"/>
</dbReference>
<feature type="domain" description="SIS" evidence="5">
    <location>
        <begin position="137"/>
        <end position="272"/>
    </location>
</feature>
<evidence type="ECO:0000256" key="1">
    <source>
        <dbReference type="ARBA" id="ARBA00023015"/>
    </source>
</evidence>
<dbReference type="PANTHER" id="PTHR30514:SF20">
    <property type="entry name" value="TRANSCRIPTIONAL REGULATOR"/>
    <property type="match status" value="1"/>
</dbReference>
<dbReference type="Gene3D" id="3.40.50.10490">
    <property type="entry name" value="Glucose-6-phosphate isomerase like protein, domain 1"/>
    <property type="match status" value="1"/>
</dbReference>
<protein>
    <submittedName>
        <fullName evidence="6">Putative DNA-binding transcriptional regulator</fullName>
    </submittedName>
</protein>
<evidence type="ECO:0000313" key="6">
    <source>
        <dbReference type="EMBL" id="SNX49490.1"/>
    </source>
</evidence>
<dbReference type="GO" id="GO:1901135">
    <property type="term" value="P:carbohydrate derivative metabolic process"/>
    <property type="evidence" value="ECO:0007669"/>
    <property type="project" value="InterPro"/>
</dbReference>
<proteinExistence type="predicted"/>
<dbReference type="GO" id="GO:0003700">
    <property type="term" value="F:DNA-binding transcription factor activity"/>
    <property type="evidence" value="ECO:0007669"/>
    <property type="project" value="InterPro"/>
</dbReference>
<gene>
    <name evidence="6" type="ORF">VTH8203_03138</name>
</gene>
<dbReference type="InterPro" id="IPR009057">
    <property type="entry name" value="Homeodomain-like_sf"/>
</dbReference>
<dbReference type="InterPro" id="IPR035472">
    <property type="entry name" value="RpiR-like_SIS"/>
</dbReference>